<evidence type="ECO:0008006" key="4">
    <source>
        <dbReference type="Google" id="ProtNLM"/>
    </source>
</evidence>
<sequence length="114" mass="12443">MMIRCLALAAALCAVPVLAHHGWGSYDAERVMRFDAPLAEVRIANPHAQVVVEHEGKRWDVILAPVSRMTARGMADGALAEGKTVTIEGYPRNDGSPELRAERIVVDGKTIELR</sequence>
<dbReference type="EMBL" id="VTFT01000001">
    <property type="protein sequence ID" value="TYT27453.1"/>
    <property type="molecule type" value="Genomic_DNA"/>
</dbReference>
<dbReference type="AlphaFoldDB" id="A0A5D4XTY7"/>
<evidence type="ECO:0000256" key="1">
    <source>
        <dbReference type="SAM" id="SignalP"/>
    </source>
</evidence>
<feature type="chain" id="PRO_5023081632" description="DUF5666 domain-containing protein" evidence="1">
    <location>
        <begin position="20"/>
        <end position="114"/>
    </location>
</feature>
<gene>
    <name evidence="2" type="ORF">FZO89_02660</name>
</gene>
<evidence type="ECO:0000313" key="3">
    <source>
        <dbReference type="Proteomes" id="UP000324973"/>
    </source>
</evidence>
<protein>
    <recommendedName>
        <fullName evidence="4">DUF5666 domain-containing protein</fullName>
    </recommendedName>
</protein>
<organism evidence="2 3">
    <name type="scientific">Luteimonas viscosa</name>
    <dbReference type="NCBI Taxonomy" id="1132694"/>
    <lineage>
        <taxon>Bacteria</taxon>
        <taxon>Pseudomonadati</taxon>
        <taxon>Pseudomonadota</taxon>
        <taxon>Gammaproteobacteria</taxon>
        <taxon>Lysobacterales</taxon>
        <taxon>Lysobacteraceae</taxon>
        <taxon>Luteimonas</taxon>
    </lineage>
</organism>
<evidence type="ECO:0000313" key="2">
    <source>
        <dbReference type="EMBL" id="TYT27453.1"/>
    </source>
</evidence>
<keyword evidence="3" id="KW-1185">Reference proteome</keyword>
<comment type="caution">
    <text evidence="2">The sequence shown here is derived from an EMBL/GenBank/DDBJ whole genome shotgun (WGS) entry which is preliminary data.</text>
</comment>
<dbReference type="Proteomes" id="UP000324973">
    <property type="component" value="Unassembled WGS sequence"/>
</dbReference>
<keyword evidence="1" id="KW-0732">Signal</keyword>
<dbReference type="Pfam" id="PF19649">
    <property type="entry name" value="DUF6152"/>
    <property type="match status" value="1"/>
</dbReference>
<name>A0A5D4XTY7_9GAMM</name>
<dbReference type="OrthoDB" id="513141at2"/>
<dbReference type="InterPro" id="IPR046150">
    <property type="entry name" value="DUF6152"/>
</dbReference>
<reference evidence="2 3" key="1">
    <citation type="submission" date="2019-08" db="EMBL/GenBank/DDBJ databases">
        <title>Luteimonas viscosus sp. nov., isolated from soil of a sunflower field.</title>
        <authorList>
            <person name="Jianli Z."/>
            <person name="Ying Z."/>
        </authorList>
    </citation>
    <scope>NUCLEOTIDE SEQUENCE [LARGE SCALE GENOMIC DNA]</scope>
    <source>
        <strain evidence="2 3">XBU10</strain>
    </source>
</reference>
<proteinExistence type="predicted"/>
<feature type="signal peptide" evidence="1">
    <location>
        <begin position="1"/>
        <end position="19"/>
    </location>
</feature>
<accession>A0A5D4XTY7</accession>